<dbReference type="EMBL" id="JANIEX010000608">
    <property type="protein sequence ID" value="KAJ3565022.1"/>
    <property type="molecule type" value="Genomic_DNA"/>
</dbReference>
<dbReference type="Proteomes" id="UP001213000">
    <property type="component" value="Unassembled WGS sequence"/>
</dbReference>
<evidence type="ECO:0000256" key="1">
    <source>
        <dbReference type="SAM" id="MobiDB-lite"/>
    </source>
</evidence>
<feature type="compositionally biased region" description="Basic and acidic residues" evidence="1">
    <location>
        <begin position="26"/>
        <end position="36"/>
    </location>
</feature>
<proteinExistence type="predicted"/>
<accession>A0AAD5VQ03</accession>
<protein>
    <recommendedName>
        <fullName evidence="4">Pentatricopeptide repeat-containing protein</fullName>
    </recommendedName>
</protein>
<evidence type="ECO:0008006" key="4">
    <source>
        <dbReference type="Google" id="ProtNLM"/>
    </source>
</evidence>
<feature type="region of interest" description="Disordered" evidence="1">
    <location>
        <begin position="21"/>
        <end position="46"/>
    </location>
</feature>
<evidence type="ECO:0000313" key="3">
    <source>
        <dbReference type="Proteomes" id="UP001213000"/>
    </source>
</evidence>
<comment type="caution">
    <text evidence="2">The sequence shown here is derived from an EMBL/GenBank/DDBJ whole genome shotgun (WGS) entry which is preliminary data.</text>
</comment>
<gene>
    <name evidence="2" type="ORF">NP233_g7907</name>
</gene>
<organism evidence="2 3">
    <name type="scientific">Leucocoprinus birnbaumii</name>
    <dbReference type="NCBI Taxonomy" id="56174"/>
    <lineage>
        <taxon>Eukaryota</taxon>
        <taxon>Fungi</taxon>
        <taxon>Dikarya</taxon>
        <taxon>Basidiomycota</taxon>
        <taxon>Agaricomycotina</taxon>
        <taxon>Agaricomycetes</taxon>
        <taxon>Agaricomycetidae</taxon>
        <taxon>Agaricales</taxon>
        <taxon>Agaricineae</taxon>
        <taxon>Agaricaceae</taxon>
        <taxon>Leucocoprinus</taxon>
    </lineage>
</organism>
<sequence length="749" mass="83984">MLLRHFIQTQTHLPRISISASASRAFRTDGPRRSEPSHNYPFASASATTNTAAVEHESIDVEIPLFAHRDKSKEPAKPKIRPVNLPVPVLSSRAIREQLKTGYPVSIESAAQNILKSSRMSFKQSLWDLLVQEQVLRKITLETLQEVLYFTEANDMRLGALATECILRRLLSLRQKEDIRPFLPLIHPHLLNHLEFLRPANLHSVSYTPPEVIKLSFIFVHDLLHNDDIDEQRKALAVEDALVIFRSLVKSGHIPSEAMLDSSSSQTSEQVIDMSLLRASMYWNLYDVSEAIVSDVLRSPTPIDSFTLRHSIDCLYTLLTSPSPAILKRCLNIIRLLHFHSPVPDSLIRQFYDCAVDVDAMSVAEKLYDFSRSMQVLPVHQYPPPQGRALSKLMFHLADTSGNVHLVRTLASEVVEGQLTIPLNDRARFIAAIASKGISSTSRALWERFASAKGGSLVFADSGLLVQLVNLFTNLTQSLKSRATGPEEGDVDDEKMSRASDTQSFVHQVMSKFKKHHEPWENADHRMITSYARACFKVGKNTEGFEVLKVLLGRLELPDLHDVNVALSAIAKESPSAAARTIKKMEEQGLHPDIVTYGTVLHYAAAQECQDVASEMMKQILALESLQSDVKVFGALIRALVKPTPEDDKETSILKLRTAWKIIHEVGVPQPSTQIGNYLVSLAIEAKDASLAFKFWSALLKGSAEYDDHQQRSQRIAIIVLARAQTTRDEMSKAYYQLISRELNRQENS</sequence>
<dbReference type="InterPro" id="IPR011990">
    <property type="entry name" value="TPR-like_helical_dom_sf"/>
</dbReference>
<dbReference type="AlphaFoldDB" id="A0AAD5VQ03"/>
<name>A0AAD5VQ03_9AGAR</name>
<keyword evidence="3" id="KW-1185">Reference proteome</keyword>
<reference evidence="2" key="1">
    <citation type="submission" date="2022-07" db="EMBL/GenBank/DDBJ databases">
        <title>Genome Sequence of Leucocoprinus birnbaumii.</title>
        <authorList>
            <person name="Buettner E."/>
        </authorList>
    </citation>
    <scope>NUCLEOTIDE SEQUENCE</scope>
    <source>
        <strain evidence="2">VT141</strain>
    </source>
</reference>
<dbReference type="Gene3D" id="1.25.40.10">
    <property type="entry name" value="Tetratricopeptide repeat domain"/>
    <property type="match status" value="1"/>
</dbReference>
<evidence type="ECO:0000313" key="2">
    <source>
        <dbReference type="EMBL" id="KAJ3565022.1"/>
    </source>
</evidence>